<evidence type="ECO:0000313" key="20">
    <source>
        <dbReference type="Proteomes" id="UP000754883"/>
    </source>
</evidence>
<evidence type="ECO:0000256" key="1">
    <source>
        <dbReference type="ARBA" id="ARBA00004609"/>
    </source>
</evidence>
<gene>
    <name evidence="19" type="ORF">CBYS24578_00003795</name>
</gene>
<keyword evidence="8 15" id="KW-0479">Metal-binding</keyword>
<feature type="region of interest" description="Disordered" evidence="16">
    <location>
        <begin position="109"/>
        <end position="135"/>
    </location>
</feature>
<evidence type="ECO:0000256" key="16">
    <source>
        <dbReference type="SAM" id="MobiDB-lite"/>
    </source>
</evidence>
<evidence type="ECO:0000313" key="19">
    <source>
        <dbReference type="EMBL" id="CAG9995687.1"/>
    </source>
</evidence>
<keyword evidence="6 15" id="KW-0349">Heme</keyword>
<feature type="region of interest" description="Disordered" evidence="16">
    <location>
        <begin position="144"/>
        <end position="163"/>
    </location>
</feature>
<comment type="similarity">
    <text evidence="3">Belongs to the RBT5 family.</text>
</comment>
<dbReference type="EMBL" id="CABFNO020001536">
    <property type="protein sequence ID" value="CAG9995687.1"/>
    <property type="molecule type" value="Genomic_DNA"/>
</dbReference>
<dbReference type="GO" id="GO:0005886">
    <property type="term" value="C:plasma membrane"/>
    <property type="evidence" value="ECO:0007669"/>
    <property type="project" value="UniProtKB-SubCell"/>
</dbReference>
<name>A0A9N9USV2_9HYPO</name>
<evidence type="ECO:0000256" key="6">
    <source>
        <dbReference type="ARBA" id="ARBA00022617"/>
    </source>
</evidence>
<evidence type="ECO:0000256" key="5">
    <source>
        <dbReference type="ARBA" id="ARBA00022525"/>
    </source>
</evidence>
<comment type="caution">
    <text evidence="15">Lacks conserved residue(s) required for the propagation of feature annotation.</text>
</comment>
<dbReference type="GO" id="GO:0005576">
    <property type="term" value="C:extracellular region"/>
    <property type="evidence" value="ECO:0007669"/>
    <property type="project" value="UniProtKB-SubCell"/>
</dbReference>
<comment type="caution">
    <text evidence="19">The sequence shown here is derived from an EMBL/GenBank/DDBJ whole genome shotgun (WGS) entry which is preliminary data.</text>
</comment>
<evidence type="ECO:0000256" key="9">
    <source>
        <dbReference type="ARBA" id="ARBA00022729"/>
    </source>
</evidence>
<keyword evidence="20" id="KW-1185">Reference proteome</keyword>
<evidence type="ECO:0000256" key="8">
    <source>
        <dbReference type="ARBA" id="ARBA00022723"/>
    </source>
</evidence>
<evidence type="ECO:0000256" key="13">
    <source>
        <dbReference type="ARBA" id="ARBA00023180"/>
    </source>
</evidence>
<dbReference type="InterPro" id="IPR051735">
    <property type="entry name" value="CFEM_domain"/>
</dbReference>
<evidence type="ECO:0000256" key="15">
    <source>
        <dbReference type="PROSITE-ProRule" id="PRU01356"/>
    </source>
</evidence>
<keyword evidence="4" id="KW-1003">Cell membrane</keyword>
<evidence type="ECO:0000256" key="7">
    <source>
        <dbReference type="ARBA" id="ARBA00022622"/>
    </source>
</evidence>
<feature type="binding site" description="axial binding residue" evidence="15">
    <location>
        <position position="41"/>
    </location>
    <ligand>
        <name>heme</name>
        <dbReference type="ChEBI" id="CHEBI:30413"/>
    </ligand>
    <ligandPart>
        <name>Fe</name>
        <dbReference type="ChEBI" id="CHEBI:18248"/>
    </ligandPart>
</feature>
<dbReference type="GO" id="GO:0098552">
    <property type="term" value="C:side of membrane"/>
    <property type="evidence" value="ECO:0007669"/>
    <property type="project" value="UniProtKB-KW"/>
</dbReference>
<evidence type="ECO:0000256" key="17">
    <source>
        <dbReference type="SAM" id="SignalP"/>
    </source>
</evidence>
<dbReference type="SMART" id="SM00747">
    <property type="entry name" value="CFEM"/>
    <property type="match status" value="1"/>
</dbReference>
<sequence>MKASIILLAAAGLAAAQTNIPTCVTTCLPQALTGTDCQGIDITCICKNLNTIMANGADCFSKNCSADELKSAQSLLTTLCPNASVSGSISASASASASASSSSASASASTSASGSATTTGSASGSSSATATDSSASTTGTAAASSASSASSSSSSSASSSASSASSSAASASASATGTGDAGRPVVGAGLAMFAAFLAL</sequence>
<dbReference type="PANTHER" id="PTHR37928">
    <property type="entry name" value="CFEM DOMAIN PROTEIN (AFU_ORTHOLOGUE AFUA_6G14090)"/>
    <property type="match status" value="1"/>
</dbReference>
<dbReference type="PANTHER" id="PTHR37928:SF2">
    <property type="entry name" value="GPI ANCHORED CFEM DOMAIN PROTEIN (AFU_ORTHOLOGUE AFUA_6G10580)"/>
    <property type="match status" value="1"/>
</dbReference>
<keyword evidence="13" id="KW-0325">Glycoprotein</keyword>
<evidence type="ECO:0000256" key="2">
    <source>
        <dbReference type="ARBA" id="ARBA00004613"/>
    </source>
</evidence>
<dbReference type="OrthoDB" id="5153128at2759"/>
<feature type="domain" description="CFEM" evidence="18">
    <location>
        <begin position="1"/>
        <end position="107"/>
    </location>
</feature>
<dbReference type="Pfam" id="PF05730">
    <property type="entry name" value="CFEM"/>
    <property type="match status" value="1"/>
</dbReference>
<keyword evidence="5" id="KW-0964">Secreted</keyword>
<evidence type="ECO:0000256" key="4">
    <source>
        <dbReference type="ARBA" id="ARBA00022475"/>
    </source>
</evidence>
<dbReference type="GO" id="GO:0046872">
    <property type="term" value="F:metal ion binding"/>
    <property type="evidence" value="ECO:0007669"/>
    <property type="project" value="UniProtKB-UniRule"/>
</dbReference>
<keyword evidence="12 15" id="KW-1015">Disulfide bond</keyword>
<evidence type="ECO:0000259" key="18">
    <source>
        <dbReference type="PROSITE" id="PS52012"/>
    </source>
</evidence>
<comment type="subcellular location">
    <subcellularLocation>
        <location evidence="1">Cell membrane</location>
        <topology evidence="1">Lipid-anchor</topology>
        <topology evidence="1">GPI-anchor</topology>
    </subcellularLocation>
    <subcellularLocation>
        <location evidence="2">Secreted</location>
    </subcellularLocation>
</comment>
<keyword evidence="10 15" id="KW-0408">Iron</keyword>
<dbReference type="InterPro" id="IPR008427">
    <property type="entry name" value="Extracellular_membr_CFEM_dom"/>
</dbReference>
<evidence type="ECO:0000256" key="3">
    <source>
        <dbReference type="ARBA" id="ARBA00010031"/>
    </source>
</evidence>
<dbReference type="PROSITE" id="PS52012">
    <property type="entry name" value="CFEM"/>
    <property type="match status" value="1"/>
</dbReference>
<evidence type="ECO:0000256" key="10">
    <source>
        <dbReference type="ARBA" id="ARBA00023004"/>
    </source>
</evidence>
<keyword evidence="9 17" id="KW-0732">Signal</keyword>
<keyword evidence="11" id="KW-0472">Membrane</keyword>
<feature type="disulfide bond" evidence="15">
    <location>
        <begin position="37"/>
        <end position="44"/>
    </location>
</feature>
<proteinExistence type="inferred from homology"/>
<organism evidence="19 20">
    <name type="scientific">Clonostachys byssicola</name>
    <dbReference type="NCBI Taxonomy" id="160290"/>
    <lineage>
        <taxon>Eukaryota</taxon>
        <taxon>Fungi</taxon>
        <taxon>Dikarya</taxon>
        <taxon>Ascomycota</taxon>
        <taxon>Pezizomycotina</taxon>
        <taxon>Sordariomycetes</taxon>
        <taxon>Hypocreomycetidae</taxon>
        <taxon>Hypocreales</taxon>
        <taxon>Bionectriaceae</taxon>
        <taxon>Clonostachys</taxon>
    </lineage>
</organism>
<evidence type="ECO:0000256" key="14">
    <source>
        <dbReference type="ARBA" id="ARBA00023288"/>
    </source>
</evidence>
<dbReference type="AlphaFoldDB" id="A0A9N9USV2"/>
<reference evidence="19" key="1">
    <citation type="submission" date="2021-10" db="EMBL/GenBank/DDBJ databases">
        <authorList>
            <person name="Piombo E."/>
        </authorList>
    </citation>
    <scope>NUCLEOTIDE SEQUENCE</scope>
</reference>
<dbReference type="Proteomes" id="UP000754883">
    <property type="component" value="Unassembled WGS sequence"/>
</dbReference>
<evidence type="ECO:0000256" key="12">
    <source>
        <dbReference type="ARBA" id="ARBA00023157"/>
    </source>
</evidence>
<protein>
    <recommendedName>
        <fullName evidence="18">CFEM domain-containing protein</fullName>
    </recommendedName>
</protein>
<keyword evidence="14" id="KW-0449">Lipoprotein</keyword>
<accession>A0A9N9USV2</accession>
<feature type="signal peptide" evidence="17">
    <location>
        <begin position="1"/>
        <end position="16"/>
    </location>
</feature>
<evidence type="ECO:0000256" key="11">
    <source>
        <dbReference type="ARBA" id="ARBA00023136"/>
    </source>
</evidence>
<keyword evidence="7" id="KW-0336">GPI-anchor</keyword>
<feature type="chain" id="PRO_5040294559" description="CFEM domain-containing protein" evidence="17">
    <location>
        <begin position="17"/>
        <end position="199"/>
    </location>
</feature>